<comment type="function">
    <text evidence="5">Part of the twin-arginine translocation (Tat) system that transports large folded proteins containing a characteristic twin-arginine motif in their signal peptide across membranes. Together with TatB, TatC is part of a receptor directly interacting with Tat signal peptides.</text>
</comment>
<dbReference type="NCBIfam" id="TIGR00945">
    <property type="entry name" value="tatC"/>
    <property type="match status" value="1"/>
</dbReference>
<accession>A0A918ZC30</accession>
<proteinExistence type="inferred from homology"/>
<dbReference type="EMBL" id="BNCF01000018">
    <property type="protein sequence ID" value="GHE42583.1"/>
    <property type="molecule type" value="Genomic_DNA"/>
</dbReference>
<keyword evidence="5" id="KW-1003">Cell membrane</keyword>
<evidence type="ECO:0000256" key="4">
    <source>
        <dbReference type="ARBA" id="ARBA00023136"/>
    </source>
</evidence>
<dbReference type="Proteomes" id="UP000636453">
    <property type="component" value="Unassembled WGS sequence"/>
</dbReference>
<organism evidence="6 7">
    <name type="scientific">Vulcaniibacterium thermophilum</name>
    <dbReference type="NCBI Taxonomy" id="1169913"/>
    <lineage>
        <taxon>Bacteria</taxon>
        <taxon>Pseudomonadati</taxon>
        <taxon>Pseudomonadota</taxon>
        <taxon>Gammaproteobacteria</taxon>
        <taxon>Lysobacterales</taxon>
        <taxon>Lysobacteraceae</taxon>
        <taxon>Vulcaniibacterium</taxon>
    </lineage>
</organism>
<dbReference type="GO" id="GO:0033281">
    <property type="term" value="C:TAT protein transport complex"/>
    <property type="evidence" value="ECO:0007669"/>
    <property type="project" value="UniProtKB-UniRule"/>
</dbReference>
<sequence>MTQRDVDPDANEPRLIDHLIELRGRLLRGAAGLVLALVALLPFANRLYSWLAQPLLEKLPKGSQLIAVEVASPFFAPIKLAFFAALLLSAPWLLYQAWAFVAPGLYQREKKLALPLLVSAVLLFYAGGAFAYFLVLPTVFGFLTKVAPAGVAMMTDINAYLDFVLVIFLAFGASFELPVALVILVLLGWVTPAQLREARGYAVVGIFVLAAVITPPDVVSQLMLAIPMCLLYEAGIIAARLLAPREAADKPAATDDPKRGL</sequence>
<keyword evidence="5" id="KW-0653">Protein transport</keyword>
<comment type="subcellular location">
    <subcellularLocation>
        <location evidence="5">Cell membrane</location>
        <topology evidence="5">Multi-pass membrane protein</topology>
    </subcellularLocation>
    <subcellularLocation>
        <location evidence="1">Membrane</location>
        <topology evidence="1">Multi-pass membrane protein</topology>
    </subcellularLocation>
</comment>
<gene>
    <name evidence="5 6" type="primary">tatC</name>
    <name evidence="6" type="ORF">GCM10007167_25600</name>
</gene>
<reference evidence="6" key="1">
    <citation type="journal article" date="2014" name="Int. J. Syst. Evol. Microbiol.">
        <title>Complete genome sequence of Corynebacterium casei LMG S-19264T (=DSM 44701T), isolated from a smear-ripened cheese.</title>
        <authorList>
            <consortium name="US DOE Joint Genome Institute (JGI-PGF)"/>
            <person name="Walter F."/>
            <person name="Albersmeier A."/>
            <person name="Kalinowski J."/>
            <person name="Ruckert C."/>
        </authorList>
    </citation>
    <scope>NUCLEOTIDE SEQUENCE</scope>
    <source>
        <strain evidence="6">KCTC 32020</strain>
    </source>
</reference>
<keyword evidence="4 5" id="KW-0472">Membrane</keyword>
<comment type="caution">
    <text evidence="6">The sequence shown here is derived from an EMBL/GenBank/DDBJ whole genome shotgun (WGS) entry which is preliminary data.</text>
</comment>
<feature type="transmembrane region" description="Helical" evidence="5">
    <location>
        <begin position="163"/>
        <end position="186"/>
    </location>
</feature>
<reference evidence="6" key="2">
    <citation type="submission" date="2020-09" db="EMBL/GenBank/DDBJ databases">
        <authorList>
            <person name="Sun Q."/>
            <person name="Kim S."/>
        </authorList>
    </citation>
    <scope>NUCLEOTIDE SEQUENCE</scope>
    <source>
        <strain evidence="6">KCTC 32020</strain>
    </source>
</reference>
<comment type="similarity">
    <text evidence="5">Belongs to the TatC family.</text>
</comment>
<evidence type="ECO:0000256" key="5">
    <source>
        <dbReference type="HAMAP-Rule" id="MF_00902"/>
    </source>
</evidence>
<evidence type="ECO:0000256" key="2">
    <source>
        <dbReference type="ARBA" id="ARBA00022692"/>
    </source>
</evidence>
<feature type="transmembrane region" description="Helical" evidence="5">
    <location>
        <begin position="198"/>
        <end position="216"/>
    </location>
</feature>
<dbReference type="RefSeq" id="WP_146474987.1">
    <property type="nucleotide sequence ID" value="NZ_BNCF01000018.1"/>
</dbReference>
<dbReference type="InterPro" id="IPR002033">
    <property type="entry name" value="TatC"/>
</dbReference>
<dbReference type="HAMAP" id="MF_00902">
    <property type="entry name" value="TatC"/>
    <property type="match status" value="1"/>
</dbReference>
<keyword evidence="3 5" id="KW-1133">Transmembrane helix</keyword>
<comment type="subunit">
    <text evidence="5">The Tat system comprises two distinct complexes: a TatABC complex, containing multiple copies of TatA, TatB and TatC subunits, and a separate TatA complex, containing only TatA subunits. Substrates initially bind to the TatABC complex, which probably triggers association of the separate TatA complex to form the active translocon.</text>
</comment>
<keyword evidence="2 5" id="KW-0812">Transmembrane</keyword>
<keyword evidence="7" id="KW-1185">Reference proteome</keyword>
<dbReference type="GO" id="GO:0043953">
    <property type="term" value="P:protein transport by the Tat complex"/>
    <property type="evidence" value="ECO:0007669"/>
    <property type="project" value="UniProtKB-UniRule"/>
</dbReference>
<protein>
    <recommendedName>
        <fullName evidence="5">Sec-independent protein translocase protein TatC</fullName>
    </recommendedName>
</protein>
<dbReference type="PANTHER" id="PTHR30371:SF0">
    <property type="entry name" value="SEC-INDEPENDENT PROTEIN TRANSLOCASE PROTEIN TATC, CHLOROPLASTIC-RELATED"/>
    <property type="match status" value="1"/>
</dbReference>
<dbReference type="PROSITE" id="PS01218">
    <property type="entry name" value="TATC"/>
    <property type="match status" value="1"/>
</dbReference>
<dbReference type="InterPro" id="IPR019820">
    <property type="entry name" value="Sec-indep_translocase_CS"/>
</dbReference>
<evidence type="ECO:0000313" key="6">
    <source>
        <dbReference type="EMBL" id="GHE42583.1"/>
    </source>
</evidence>
<feature type="transmembrane region" description="Helical" evidence="5">
    <location>
        <begin position="113"/>
        <end position="143"/>
    </location>
</feature>
<dbReference type="OrthoDB" id="9777044at2"/>
<keyword evidence="5" id="KW-0813">Transport</keyword>
<keyword evidence="5" id="KW-0811">Translocation</keyword>
<dbReference type="Pfam" id="PF00902">
    <property type="entry name" value="TatC"/>
    <property type="match status" value="1"/>
</dbReference>
<dbReference type="PANTHER" id="PTHR30371">
    <property type="entry name" value="SEC-INDEPENDENT PROTEIN TRANSLOCASE PROTEIN TATC"/>
    <property type="match status" value="1"/>
</dbReference>
<feature type="transmembrane region" description="Helical" evidence="5">
    <location>
        <begin position="26"/>
        <end position="44"/>
    </location>
</feature>
<feature type="transmembrane region" description="Helical" evidence="5">
    <location>
        <begin position="222"/>
        <end position="243"/>
    </location>
</feature>
<evidence type="ECO:0000256" key="1">
    <source>
        <dbReference type="ARBA" id="ARBA00004141"/>
    </source>
</evidence>
<feature type="transmembrane region" description="Helical" evidence="5">
    <location>
        <begin position="80"/>
        <end position="101"/>
    </location>
</feature>
<evidence type="ECO:0000256" key="3">
    <source>
        <dbReference type="ARBA" id="ARBA00022989"/>
    </source>
</evidence>
<dbReference type="GO" id="GO:0065002">
    <property type="term" value="P:intracellular protein transmembrane transport"/>
    <property type="evidence" value="ECO:0007669"/>
    <property type="project" value="TreeGrafter"/>
</dbReference>
<dbReference type="GO" id="GO:0009977">
    <property type="term" value="F:proton motive force dependent protein transmembrane transporter activity"/>
    <property type="evidence" value="ECO:0007669"/>
    <property type="project" value="TreeGrafter"/>
</dbReference>
<name>A0A918ZC30_9GAMM</name>
<evidence type="ECO:0000313" key="7">
    <source>
        <dbReference type="Proteomes" id="UP000636453"/>
    </source>
</evidence>
<dbReference type="PRINTS" id="PR01840">
    <property type="entry name" value="TATCFAMILY"/>
</dbReference>
<dbReference type="AlphaFoldDB" id="A0A918ZC30"/>